<reference evidence="14 15" key="1">
    <citation type="journal article" date="2020" name="Syst. Appl. Microbiol.">
        <title>Alienimonas chondri sp. nov., a novel planctomycete isolated from the biofilm of the red alga Chondrus crispus.</title>
        <authorList>
            <person name="Vitorino I."/>
            <person name="Albuquerque L."/>
            <person name="Wiegand S."/>
            <person name="Kallscheuer N."/>
            <person name="da Costa M.S."/>
            <person name="Lobo-da-Cunha A."/>
            <person name="Jogler C."/>
            <person name="Lage O.M."/>
        </authorList>
    </citation>
    <scope>NUCLEOTIDE SEQUENCE [LARGE SCALE GENOMIC DNA]</scope>
    <source>
        <strain evidence="14 15">LzC2</strain>
    </source>
</reference>
<evidence type="ECO:0000256" key="1">
    <source>
        <dbReference type="ARBA" id="ARBA00005051"/>
    </source>
</evidence>
<evidence type="ECO:0000313" key="14">
    <source>
        <dbReference type="EMBL" id="NNJ26911.1"/>
    </source>
</evidence>
<evidence type="ECO:0000256" key="10">
    <source>
        <dbReference type="ARBA" id="ARBA00029409"/>
    </source>
</evidence>
<evidence type="ECO:0000256" key="6">
    <source>
        <dbReference type="ARBA" id="ARBA00022741"/>
    </source>
</evidence>
<evidence type="ECO:0000313" key="15">
    <source>
        <dbReference type="Proteomes" id="UP000609651"/>
    </source>
</evidence>
<evidence type="ECO:0000256" key="9">
    <source>
        <dbReference type="ARBA" id="ARBA00022909"/>
    </source>
</evidence>
<evidence type="ECO:0000256" key="5">
    <source>
        <dbReference type="ARBA" id="ARBA00022679"/>
    </source>
</evidence>
<evidence type="ECO:0000256" key="12">
    <source>
        <dbReference type="ARBA" id="ARBA00033413"/>
    </source>
</evidence>
<keyword evidence="7" id="KW-0418">Kinase</keyword>
<evidence type="ECO:0000256" key="7">
    <source>
        <dbReference type="ARBA" id="ARBA00022777"/>
    </source>
</evidence>
<dbReference type="CDD" id="cd00483">
    <property type="entry name" value="HPPK"/>
    <property type="match status" value="1"/>
</dbReference>
<evidence type="ECO:0000259" key="13">
    <source>
        <dbReference type="PROSITE" id="PS00794"/>
    </source>
</evidence>
<dbReference type="EC" id="2.7.6.3" evidence="3"/>
<gene>
    <name evidence="14" type="ORF">LzC2_30070</name>
</gene>
<evidence type="ECO:0000256" key="3">
    <source>
        <dbReference type="ARBA" id="ARBA00013253"/>
    </source>
</evidence>
<name>A0ABX1VJC6_9PLAN</name>
<dbReference type="PANTHER" id="PTHR43071:SF1">
    <property type="entry name" value="2-AMINO-4-HYDROXY-6-HYDROXYMETHYLDIHYDROPTERIDINE PYROPHOSPHOKINASE"/>
    <property type="match status" value="1"/>
</dbReference>
<dbReference type="EMBL" id="WTPX01000107">
    <property type="protein sequence ID" value="NNJ26911.1"/>
    <property type="molecule type" value="Genomic_DNA"/>
</dbReference>
<dbReference type="InterPro" id="IPR035907">
    <property type="entry name" value="Hppk_sf"/>
</dbReference>
<comment type="pathway">
    <text evidence="1">Cofactor biosynthesis; tetrahydrofolate biosynthesis; 2-amino-4-hydroxy-6-hydroxymethyl-7,8-dihydropteridine diphosphate from 7,8-dihydroneopterin triphosphate: step 4/4.</text>
</comment>
<evidence type="ECO:0000256" key="4">
    <source>
        <dbReference type="ARBA" id="ARBA00016218"/>
    </source>
</evidence>
<sequence>MNAPALIALGGNVGDVRATFETALQDLDDTPGVTLTAASRPYRTPAVGADAGGEFLNAAATLETTLSPHGLLDVLKQVEANAGRERTVHWGPRSLDLDLILYGEERIEDDRLTVPHPGLAWRRFVLDPACEVAGDWRTRRVPLRSLRERLLDRPLRVGAGRDPAASFSRLVEVLAAEFPVAFDPPDPPGERSQRLPAALSLVPEGEKPGVNQVVLPSGGEVALARLRDVFAAALPDPEPQPFGDPLWSSDE</sequence>
<dbReference type="NCBIfam" id="TIGR01498">
    <property type="entry name" value="folK"/>
    <property type="match status" value="1"/>
</dbReference>
<keyword evidence="15" id="KW-1185">Reference proteome</keyword>
<protein>
    <recommendedName>
        <fullName evidence="4">2-amino-4-hydroxy-6-hydroxymethyldihydropteridine pyrophosphokinase</fullName>
        <ecNumber evidence="3">2.7.6.3</ecNumber>
    </recommendedName>
    <alternativeName>
        <fullName evidence="11">6-hydroxymethyl-7,8-dihydropterin pyrophosphokinase</fullName>
    </alternativeName>
    <alternativeName>
        <fullName evidence="12">7,8-dihydro-6-hydroxymethylpterin-pyrophosphokinase</fullName>
    </alternativeName>
</protein>
<dbReference type="PANTHER" id="PTHR43071">
    <property type="entry name" value="2-AMINO-4-HYDROXY-6-HYDROXYMETHYLDIHYDROPTERIDINE PYROPHOSPHOKINASE"/>
    <property type="match status" value="1"/>
</dbReference>
<dbReference type="Pfam" id="PF01288">
    <property type="entry name" value="HPPK"/>
    <property type="match status" value="1"/>
</dbReference>
<feature type="domain" description="7,8-dihydro-6-hydroxymethylpterin-pyrophosphokinase" evidence="13">
    <location>
        <begin position="89"/>
        <end position="100"/>
    </location>
</feature>
<comment type="similarity">
    <text evidence="2">Belongs to the HPPK family.</text>
</comment>
<evidence type="ECO:0000256" key="11">
    <source>
        <dbReference type="ARBA" id="ARBA00029766"/>
    </source>
</evidence>
<organism evidence="14 15">
    <name type="scientific">Alienimonas chondri</name>
    <dbReference type="NCBI Taxonomy" id="2681879"/>
    <lineage>
        <taxon>Bacteria</taxon>
        <taxon>Pseudomonadati</taxon>
        <taxon>Planctomycetota</taxon>
        <taxon>Planctomycetia</taxon>
        <taxon>Planctomycetales</taxon>
        <taxon>Planctomycetaceae</taxon>
        <taxon>Alienimonas</taxon>
    </lineage>
</organism>
<evidence type="ECO:0000256" key="8">
    <source>
        <dbReference type="ARBA" id="ARBA00022840"/>
    </source>
</evidence>
<dbReference type="Gene3D" id="3.30.70.560">
    <property type="entry name" value="7,8-Dihydro-6-hydroxymethylpterin-pyrophosphokinase HPPK"/>
    <property type="match status" value="1"/>
</dbReference>
<accession>A0ABX1VJC6</accession>
<keyword evidence="8" id="KW-0067">ATP-binding</keyword>
<dbReference type="RefSeq" id="WP_171188404.1">
    <property type="nucleotide sequence ID" value="NZ_WTPX01000107.1"/>
</dbReference>
<keyword evidence="5" id="KW-0808">Transferase</keyword>
<dbReference type="InterPro" id="IPR000550">
    <property type="entry name" value="Hppk"/>
</dbReference>
<dbReference type="PROSITE" id="PS00794">
    <property type="entry name" value="HPPK"/>
    <property type="match status" value="1"/>
</dbReference>
<proteinExistence type="inferred from homology"/>
<keyword evidence="9" id="KW-0289">Folate biosynthesis</keyword>
<dbReference type="Proteomes" id="UP000609651">
    <property type="component" value="Unassembled WGS sequence"/>
</dbReference>
<keyword evidence="6" id="KW-0547">Nucleotide-binding</keyword>
<comment type="caution">
    <text evidence="14">The sequence shown here is derived from an EMBL/GenBank/DDBJ whole genome shotgun (WGS) entry which is preliminary data.</text>
</comment>
<dbReference type="SUPFAM" id="SSF55083">
    <property type="entry name" value="6-hydroxymethyl-7,8-dihydropterin pyrophosphokinase, HPPK"/>
    <property type="match status" value="1"/>
</dbReference>
<evidence type="ECO:0000256" key="2">
    <source>
        <dbReference type="ARBA" id="ARBA00005810"/>
    </source>
</evidence>
<comment type="function">
    <text evidence="10">Catalyzes the transfer of pyrophosphate from adenosine triphosphate (ATP) to 6-hydroxymethyl-7,8-dihydropterin, an enzymatic step in folate biosynthesis pathway.</text>
</comment>